<evidence type="ECO:0000256" key="1">
    <source>
        <dbReference type="ARBA" id="ARBA00022734"/>
    </source>
</evidence>
<feature type="non-terminal residue" evidence="4">
    <location>
        <position position="113"/>
    </location>
</feature>
<dbReference type="AlphaFoldDB" id="A0A1E1WS60"/>
<dbReference type="InterPro" id="IPR001079">
    <property type="entry name" value="Galectin_CRD"/>
</dbReference>
<dbReference type="Gene3D" id="2.60.120.200">
    <property type="match status" value="1"/>
</dbReference>
<proteinExistence type="predicted"/>
<gene>
    <name evidence="4" type="ORF">g.14800</name>
</gene>
<dbReference type="GO" id="GO:0030246">
    <property type="term" value="F:carbohydrate binding"/>
    <property type="evidence" value="ECO:0007669"/>
    <property type="project" value="UniProtKB-UniRule"/>
</dbReference>
<reference evidence="4" key="1">
    <citation type="submission" date="2015-09" db="EMBL/GenBank/DDBJ databases">
        <title>De novo assembly of Pectinophora gossypiella (Pink Bollworm) gut transcriptome.</title>
        <authorList>
            <person name="Tassone E.E."/>
        </authorList>
    </citation>
    <scope>NUCLEOTIDE SEQUENCE</scope>
</reference>
<evidence type="ECO:0000313" key="4">
    <source>
        <dbReference type="EMBL" id="JAT89666.1"/>
    </source>
</evidence>
<dbReference type="PROSITE" id="PS51304">
    <property type="entry name" value="GALECTIN"/>
    <property type="match status" value="1"/>
</dbReference>
<dbReference type="Pfam" id="PF00337">
    <property type="entry name" value="Gal-bind_lectin"/>
    <property type="match status" value="1"/>
</dbReference>
<dbReference type="InterPro" id="IPR013320">
    <property type="entry name" value="ConA-like_dom_sf"/>
</dbReference>
<name>A0A1E1WS60_PECGO</name>
<accession>A0A1E1WS60</accession>
<dbReference type="SUPFAM" id="SSF49899">
    <property type="entry name" value="Concanavalin A-like lectins/glucanases"/>
    <property type="match status" value="1"/>
</dbReference>
<sequence length="113" mass="12863">MFLLPRKLQYEDNILISGQMTSQPQLLTVNLVTDSNGMPDYQNIACQVEVRFNEDKTYLKTIINGNVETINSDSPSELFGDSSFDFEFKITYRGPAVEIYKGDSYLGQVDLKH</sequence>
<dbReference type="EMBL" id="GDQN01001388">
    <property type="protein sequence ID" value="JAT89666.1"/>
    <property type="molecule type" value="Transcribed_RNA"/>
</dbReference>
<dbReference type="OrthoDB" id="7203600at2759"/>
<evidence type="ECO:0000259" key="3">
    <source>
        <dbReference type="PROSITE" id="PS51304"/>
    </source>
</evidence>
<keyword evidence="1 2" id="KW-0430">Lectin</keyword>
<protein>
    <recommendedName>
        <fullName evidence="2">Galectin</fullName>
    </recommendedName>
</protein>
<organism evidence="4">
    <name type="scientific">Pectinophora gossypiella</name>
    <name type="common">Cotton pink bollworm</name>
    <name type="synonym">Depressaria gossypiella</name>
    <dbReference type="NCBI Taxonomy" id="13191"/>
    <lineage>
        <taxon>Eukaryota</taxon>
        <taxon>Metazoa</taxon>
        <taxon>Ecdysozoa</taxon>
        <taxon>Arthropoda</taxon>
        <taxon>Hexapoda</taxon>
        <taxon>Insecta</taxon>
        <taxon>Pterygota</taxon>
        <taxon>Neoptera</taxon>
        <taxon>Endopterygota</taxon>
        <taxon>Lepidoptera</taxon>
        <taxon>Glossata</taxon>
        <taxon>Ditrysia</taxon>
        <taxon>Gelechioidea</taxon>
        <taxon>Gelechiidae</taxon>
        <taxon>Apatetrinae</taxon>
        <taxon>Pectinophora</taxon>
    </lineage>
</organism>
<feature type="domain" description="Galectin" evidence="3">
    <location>
        <begin position="1"/>
        <end position="113"/>
    </location>
</feature>
<evidence type="ECO:0000256" key="2">
    <source>
        <dbReference type="RuleBase" id="RU102079"/>
    </source>
</evidence>